<evidence type="ECO:0000313" key="3">
    <source>
        <dbReference type="Proteomes" id="UP001320843"/>
    </source>
</evidence>
<comment type="caution">
    <text evidence="2">The sequence shown here is derived from an EMBL/GenBank/DDBJ whole genome shotgun (WGS) entry which is preliminary data.</text>
</comment>
<feature type="transmembrane region" description="Helical" evidence="1">
    <location>
        <begin position="90"/>
        <end position="108"/>
    </location>
</feature>
<feature type="transmembrane region" description="Helical" evidence="1">
    <location>
        <begin position="65"/>
        <end position="84"/>
    </location>
</feature>
<reference evidence="2 3" key="1">
    <citation type="submission" date="2022-06" db="EMBL/GenBank/DDBJ databases">
        <title>Dynamics of rice microbiomes reveals core vertical transmitted seed endophytes.</title>
        <authorList>
            <person name="Liao K."/>
            <person name="Zhang X."/>
        </authorList>
    </citation>
    <scope>NUCLEOTIDE SEQUENCE [LARGE SCALE GENOMIC DNA]</scope>
    <source>
        <strain evidence="2 3">YT10-10-1</strain>
    </source>
</reference>
<gene>
    <name evidence="2" type="ORF">NB700_002573</name>
</gene>
<dbReference type="RefSeq" id="WP_267082444.1">
    <property type="nucleotide sequence ID" value="NZ_CP099530.1"/>
</dbReference>
<feature type="transmembrane region" description="Helical" evidence="1">
    <location>
        <begin position="39"/>
        <end position="58"/>
    </location>
</feature>
<organism evidence="2 3">
    <name type="scientific">Xanthomonas sacchari</name>
    <dbReference type="NCBI Taxonomy" id="56458"/>
    <lineage>
        <taxon>Bacteria</taxon>
        <taxon>Pseudomonadati</taxon>
        <taxon>Pseudomonadota</taxon>
        <taxon>Gammaproteobacteria</taxon>
        <taxon>Lysobacterales</taxon>
        <taxon>Lysobacteraceae</taxon>
        <taxon>Xanthomonas</taxon>
    </lineage>
</organism>
<evidence type="ECO:0000313" key="2">
    <source>
        <dbReference type="EMBL" id="MCW0400017.1"/>
    </source>
</evidence>
<protein>
    <submittedName>
        <fullName evidence="2">Uncharacterized protein</fullName>
    </submittedName>
</protein>
<proteinExistence type="predicted"/>
<keyword evidence="3" id="KW-1185">Reference proteome</keyword>
<evidence type="ECO:0000256" key="1">
    <source>
        <dbReference type="SAM" id="Phobius"/>
    </source>
</evidence>
<name>A0ABT3DWY5_9XANT</name>
<dbReference type="Proteomes" id="UP001320843">
    <property type="component" value="Unassembled WGS sequence"/>
</dbReference>
<sequence length="129" mass="14116">MRPDRPNAVSVSVALLVATHTIGLVQMIGLSGTLDVPLWLPYSALAVLYSLVIFLVVMMMRGSQLARTIYTVVGGLGLVFTARVANQLDMVSWLIVAGKLVALILLYLPSSSRWFAYKSPDRPSIRRQA</sequence>
<keyword evidence="1" id="KW-0812">Transmembrane</keyword>
<accession>A0ABT3DWY5</accession>
<keyword evidence="1" id="KW-1133">Transmembrane helix</keyword>
<dbReference type="EMBL" id="JANFWR010000016">
    <property type="protein sequence ID" value="MCW0400017.1"/>
    <property type="molecule type" value="Genomic_DNA"/>
</dbReference>
<keyword evidence="1" id="KW-0472">Membrane</keyword>